<accession>A0A9W9ZPW1</accession>
<dbReference type="EMBL" id="MU825879">
    <property type="protein sequence ID" value="KAJ7385756.1"/>
    <property type="molecule type" value="Genomic_DNA"/>
</dbReference>
<protein>
    <submittedName>
        <fullName evidence="1">Transient receptor putative cation channel sub A member 1</fullName>
    </submittedName>
</protein>
<dbReference type="Proteomes" id="UP001163046">
    <property type="component" value="Unassembled WGS sequence"/>
</dbReference>
<dbReference type="AlphaFoldDB" id="A0A9W9ZPW1"/>
<keyword evidence="1" id="KW-0675">Receptor</keyword>
<keyword evidence="2" id="KW-1185">Reference proteome</keyword>
<gene>
    <name evidence="1" type="primary">TRPA1_7</name>
    <name evidence="1" type="ORF">OS493_013789</name>
</gene>
<evidence type="ECO:0000313" key="2">
    <source>
        <dbReference type="Proteomes" id="UP001163046"/>
    </source>
</evidence>
<organism evidence="1 2">
    <name type="scientific">Desmophyllum pertusum</name>
    <dbReference type="NCBI Taxonomy" id="174260"/>
    <lineage>
        <taxon>Eukaryota</taxon>
        <taxon>Metazoa</taxon>
        <taxon>Cnidaria</taxon>
        <taxon>Anthozoa</taxon>
        <taxon>Hexacorallia</taxon>
        <taxon>Scleractinia</taxon>
        <taxon>Caryophylliina</taxon>
        <taxon>Caryophylliidae</taxon>
        <taxon>Desmophyllum</taxon>
    </lineage>
</organism>
<name>A0A9W9ZPW1_9CNID</name>
<dbReference type="OrthoDB" id="1661883at2759"/>
<sequence length="179" mass="20541">MNLLVGLAVGDIDSIRQNATLKRLAMQVEFVAEIEEGYPRFLTRQVYNPTLVFRPNCSTRWKRLMTLLGIKNFSTLDFGLPTDEEQSDLSEYTEVRKQLDKNKKRLKTLVSVTEVQIALLRRLARKIDPDGAEMDERSLDEISLTVADEQEAFAPDFLDGQLPNEIMPTDMPYTHNTYV</sequence>
<proteinExistence type="predicted"/>
<reference evidence="1" key="1">
    <citation type="submission" date="2023-01" db="EMBL/GenBank/DDBJ databases">
        <title>Genome assembly of the deep-sea coral Lophelia pertusa.</title>
        <authorList>
            <person name="Herrera S."/>
            <person name="Cordes E."/>
        </authorList>
    </citation>
    <scope>NUCLEOTIDE SEQUENCE</scope>
    <source>
        <strain evidence="1">USNM1676648</strain>
        <tissue evidence="1">Polyp</tissue>
    </source>
</reference>
<evidence type="ECO:0000313" key="1">
    <source>
        <dbReference type="EMBL" id="KAJ7385756.1"/>
    </source>
</evidence>
<dbReference type="PANTHER" id="PTHR24190">
    <property type="entry name" value="ION_TRANS DOMAIN-CONTAINING PROTEIN"/>
    <property type="match status" value="1"/>
</dbReference>
<dbReference type="PANTHER" id="PTHR24190:SF14">
    <property type="entry name" value="ION TRANSPORT DOMAIN-CONTAINING PROTEIN"/>
    <property type="match status" value="1"/>
</dbReference>
<comment type="caution">
    <text evidence="1">The sequence shown here is derived from an EMBL/GenBank/DDBJ whole genome shotgun (WGS) entry which is preliminary data.</text>
</comment>